<reference evidence="2" key="1">
    <citation type="journal article" date="2011" name="Genome Biol.">
        <title>The draft genome of the carcinogenic human liver fluke Clonorchis sinensis.</title>
        <authorList>
            <person name="Wang X."/>
            <person name="Chen W."/>
            <person name="Huang Y."/>
            <person name="Sun J."/>
            <person name="Men J."/>
            <person name="Liu H."/>
            <person name="Luo F."/>
            <person name="Guo L."/>
            <person name="Lv X."/>
            <person name="Deng C."/>
            <person name="Zhou C."/>
            <person name="Fan Y."/>
            <person name="Li X."/>
            <person name="Huang L."/>
            <person name="Hu Y."/>
            <person name="Liang C."/>
            <person name="Hu X."/>
            <person name="Xu J."/>
            <person name="Yu X."/>
        </authorList>
    </citation>
    <scope>NUCLEOTIDE SEQUENCE [LARGE SCALE GENOMIC DNA]</scope>
    <source>
        <strain evidence="2">Henan</strain>
    </source>
</reference>
<evidence type="ECO:0000313" key="2">
    <source>
        <dbReference type="EMBL" id="GAA57089.1"/>
    </source>
</evidence>
<sequence length="1008" mass="112678">MNDLPSRAFLLNRVQNGTTLGTFSIFQIRSFLVHRYRSPQQARQSAISGVRPIDAIAYIYQPASDFQVSSSFTIQSQAHKLFIPVLYILYRVTSAAELKDRSMDIEPMRSLSKSYRLRTSGDPAVDCTSVDELLSLGAESPTLTRIPVDSCPAVYLHSNWQCAVRVASSEDFGRYWDEVITDMDDIENPFHKRTNGFHFTLFDRPYLFELHEGTCRLVMFAAETTKNDFNKYGCNIVLIFDEKEQLFLDELSKVIPSFAHGRQNNNNKSMTEGNTQYKMMSMGDGPVQPNSTFGGRSFDSVSCWGDVPKHSTRLIEILNEMDTSPGRTPSHRSGPIASRAVERHSETDLSNVTTKLSAKSKQHVSSSAEVTVTTTEKPISGANSKNSGTAGREKLLEWLRTSQAKRDENNRLVFSRWIDRLGSMNTQEPVSHNAGGLNSADFQQTGAPFLSPPAILPGLFATPTLFMSNPIGLMTPNYAFSRLGNSFPHTAQTTYGSSSLIVPPNFSSNVSFTTNVSPNLLNTLCTQQSNEIAQPAMCVLSTTESTDPSRCDILPRSHNAETLGHDSKLSSYSPESSTSNVHQLTENISVSPNAGLTVSAESETENKEQTNVPFTRVYPPVQEVPLTSNGVQHNPYYLSMPVLGDSLIPQMYYYQYCYQNQPQSALPKQACYSGSPLVYFVPQSQLSSSGQPVYFPTTYICTPGYRNSLEPMTSFDLADKQTNHPQDDKLAETLSYISSVQPGDFNTTVTDSFQKESNSAPSQLESAESSVQTAADYNIPSTLDFDMNQWYSVLAGIWNTSEDSLMVVDIVQLPSCHATRRKYEVRDTASPEPVSPFVRLIMRSPRFPINPVSYLDPNCTKLAKYTHLRTNLVLTEDSLGTQHNLTSPFANTSYPSNEDSYRINRPLHYDYNAGKREWMRFDRSCRKPNLRPSYLLVIDKPPGKTDQFRLFLTRFKAEAFDPNRTFDQNPKQSNIGIPVLGIYVQCRRKESPTRNTTALLRTSDHTGS</sequence>
<protein>
    <submittedName>
        <fullName evidence="2">Uncharacterized protein</fullName>
    </submittedName>
</protein>
<feature type="compositionally biased region" description="Polar residues" evidence="1">
    <location>
        <begin position="569"/>
        <end position="582"/>
    </location>
</feature>
<evidence type="ECO:0000313" key="3">
    <source>
        <dbReference type="Proteomes" id="UP000008909"/>
    </source>
</evidence>
<reference key="2">
    <citation type="submission" date="2011-10" db="EMBL/GenBank/DDBJ databases">
        <title>The genome and transcriptome sequence of Clonorchis sinensis provide insights into the carcinogenic liver fluke.</title>
        <authorList>
            <person name="Wang X."/>
            <person name="Huang Y."/>
            <person name="Chen W."/>
            <person name="Liu H."/>
            <person name="Guo L."/>
            <person name="Chen Y."/>
            <person name="Luo F."/>
            <person name="Zhou W."/>
            <person name="Sun J."/>
            <person name="Mao Q."/>
            <person name="Liang P."/>
            <person name="Zhou C."/>
            <person name="Tian Y."/>
            <person name="Men J."/>
            <person name="Lv X."/>
            <person name="Huang L."/>
            <person name="Zhou J."/>
            <person name="Hu Y."/>
            <person name="Li R."/>
            <person name="Zhang F."/>
            <person name="Lei H."/>
            <person name="Li X."/>
            <person name="Hu X."/>
            <person name="Liang C."/>
            <person name="Xu J."/>
            <person name="Wu Z."/>
            <person name="Yu X."/>
        </authorList>
    </citation>
    <scope>NUCLEOTIDE SEQUENCE</scope>
    <source>
        <strain>Henan</strain>
    </source>
</reference>
<organism evidence="2 3">
    <name type="scientific">Clonorchis sinensis</name>
    <name type="common">Chinese liver fluke</name>
    <dbReference type="NCBI Taxonomy" id="79923"/>
    <lineage>
        <taxon>Eukaryota</taxon>
        <taxon>Metazoa</taxon>
        <taxon>Spiralia</taxon>
        <taxon>Lophotrochozoa</taxon>
        <taxon>Platyhelminthes</taxon>
        <taxon>Trematoda</taxon>
        <taxon>Digenea</taxon>
        <taxon>Opisthorchiida</taxon>
        <taxon>Opisthorchiata</taxon>
        <taxon>Opisthorchiidae</taxon>
        <taxon>Clonorchis</taxon>
    </lineage>
</organism>
<gene>
    <name evidence="2" type="ORF">CLF_112130</name>
</gene>
<feature type="compositionally biased region" description="Basic and acidic residues" evidence="1">
    <location>
        <begin position="547"/>
        <end position="568"/>
    </location>
</feature>
<name>G7YVV9_CLOSI</name>
<feature type="region of interest" description="Disordered" evidence="1">
    <location>
        <begin position="320"/>
        <end position="388"/>
    </location>
</feature>
<feature type="compositionally biased region" description="Polar residues" evidence="1">
    <location>
        <begin position="348"/>
        <end position="359"/>
    </location>
</feature>
<dbReference type="AlphaFoldDB" id="G7YVV9"/>
<dbReference type="Proteomes" id="UP000008909">
    <property type="component" value="Unassembled WGS sequence"/>
</dbReference>
<feature type="region of interest" description="Disordered" evidence="1">
    <location>
        <begin position="546"/>
        <end position="582"/>
    </location>
</feature>
<keyword evidence="3" id="KW-1185">Reference proteome</keyword>
<feature type="compositionally biased region" description="Low complexity" evidence="1">
    <location>
        <begin position="364"/>
        <end position="376"/>
    </location>
</feature>
<proteinExistence type="predicted"/>
<evidence type="ECO:0000256" key="1">
    <source>
        <dbReference type="SAM" id="MobiDB-lite"/>
    </source>
</evidence>
<accession>G7YVV9</accession>
<dbReference type="EMBL" id="DF144535">
    <property type="protein sequence ID" value="GAA57089.1"/>
    <property type="molecule type" value="Genomic_DNA"/>
</dbReference>